<accession>A0A5C4N3K6</accession>
<evidence type="ECO:0000256" key="3">
    <source>
        <dbReference type="ARBA" id="ARBA00023163"/>
    </source>
</evidence>
<gene>
    <name evidence="5" type="ORF">FHE65_01845</name>
</gene>
<evidence type="ECO:0000313" key="6">
    <source>
        <dbReference type="Proteomes" id="UP000306740"/>
    </source>
</evidence>
<dbReference type="AlphaFoldDB" id="A0A5C4N3K6"/>
<dbReference type="SUPFAM" id="SSF46785">
    <property type="entry name" value="Winged helix' DNA-binding domain"/>
    <property type="match status" value="1"/>
</dbReference>
<dbReference type="PRINTS" id="PR00033">
    <property type="entry name" value="HTHASNC"/>
</dbReference>
<dbReference type="InterPro" id="IPR011008">
    <property type="entry name" value="Dimeric_a/b-barrel"/>
</dbReference>
<dbReference type="GO" id="GO:0043565">
    <property type="term" value="F:sequence-specific DNA binding"/>
    <property type="evidence" value="ECO:0007669"/>
    <property type="project" value="InterPro"/>
</dbReference>
<dbReference type="Pfam" id="PF01037">
    <property type="entry name" value="AsnC_trans_reg"/>
    <property type="match status" value="1"/>
</dbReference>
<evidence type="ECO:0000313" key="5">
    <source>
        <dbReference type="EMBL" id="TNC51419.1"/>
    </source>
</evidence>
<dbReference type="OrthoDB" id="9809462at2"/>
<dbReference type="Gene3D" id="1.10.10.10">
    <property type="entry name" value="Winged helix-like DNA-binding domain superfamily/Winged helix DNA-binding domain"/>
    <property type="match status" value="1"/>
</dbReference>
<sequence length="167" mass="18428">MPRLDRLDAEIIGRLTRNARAGVVELATALGVARNTVQARLKRLEDSGVVRGFRPDVDLEAIGVPVQAFVDVELDQRRMAYVVKEIAQIPEVLEIITQAGREDLRVRVGAVTHADLQEVVVRIIDTDGVRHTTSTLAISTPLPYRVQPLLDKLTRESGYGRSTPAVE</sequence>
<evidence type="ECO:0000259" key="4">
    <source>
        <dbReference type="PROSITE" id="PS50956"/>
    </source>
</evidence>
<dbReference type="RefSeq" id="WP_139085105.1">
    <property type="nucleotide sequence ID" value="NZ_VDFR01000008.1"/>
</dbReference>
<dbReference type="PANTHER" id="PTHR30154:SF34">
    <property type="entry name" value="TRANSCRIPTIONAL REGULATOR AZLB"/>
    <property type="match status" value="1"/>
</dbReference>
<keyword evidence="1" id="KW-0805">Transcription regulation</keyword>
<dbReference type="SUPFAM" id="SSF54909">
    <property type="entry name" value="Dimeric alpha+beta barrel"/>
    <property type="match status" value="1"/>
</dbReference>
<dbReference type="InterPro" id="IPR036390">
    <property type="entry name" value="WH_DNA-bd_sf"/>
</dbReference>
<dbReference type="EMBL" id="VDFR01000008">
    <property type="protein sequence ID" value="TNC51419.1"/>
    <property type="molecule type" value="Genomic_DNA"/>
</dbReference>
<dbReference type="GO" id="GO:0043200">
    <property type="term" value="P:response to amino acid"/>
    <property type="evidence" value="ECO:0007669"/>
    <property type="project" value="TreeGrafter"/>
</dbReference>
<dbReference type="Proteomes" id="UP000306740">
    <property type="component" value="Unassembled WGS sequence"/>
</dbReference>
<proteinExistence type="predicted"/>
<keyword evidence="3" id="KW-0804">Transcription</keyword>
<dbReference type="PANTHER" id="PTHR30154">
    <property type="entry name" value="LEUCINE-RESPONSIVE REGULATORY PROTEIN"/>
    <property type="match status" value="1"/>
</dbReference>
<keyword evidence="2" id="KW-0238">DNA-binding</keyword>
<dbReference type="Pfam" id="PF13404">
    <property type="entry name" value="HTH_AsnC-type"/>
    <property type="match status" value="1"/>
</dbReference>
<feature type="domain" description="HTH asnC-type" evidence="4">
    <location>
        <begin position="4"/>
        <end position="65"/>
    </location>
</feature>
<name>A0A5C4N3K6_9ACTN</name>
<dbReference type="InterPro" id="IPR019887">
    <property type="entry name" value="Tscrpt_reg_AsnC/Lrp_C"/>
</dbReference>
<dbReference type="InterPro" id="IPR036388">
    <property type="entry name" value="WH-like_DNA-bd_sf"/>
</dbReference>
<reference evidence="5 6" key="1">
    <citation type="submission" date="2019-05" db="EMBL/GenBank/DDBJ databases">
        <title>Mumia sp. nov., isolated from the intestinal contents of plateau pika (Ochotona curzoniae) in the Qinghai-Tibet plateau of China.</title>
        <authorList>
            <person name="Tian Z."/>
        </authorList>
    </citation>
    <scope>NUCLEOTIDE SEQUENCE [LARGE SCALE GENOMIC DNA]</scope>
    <source>
        <strain evidence="6">527</strain>
    </source>
</reference>
<dbReference type="PROSITE" id="PS50956">
    <property type="entry name" value="HTH_ASNC_2"/>
    <property type="match status" value="1"/>
</dbReference>
<organism evidence="5 6">
    <name type="scientific">Mumia zhuanghuii</name>
    <dbReference type="NCBI Taxonomy" id="2585211"/>
    <lineage>
        <taxon>Bacteria</taxon>
        <taxon>Bacillati</taxon>
        <taxon>Actinomycetota</taxon>
        <taxon>Actinomycetes</taxon>
        <taxon>Propionibacteriales</taxon>
        <taxon>Nocardioidaceae</taxon>
        <taxon>Mumia</taxon>
    </lineage>
</organism>
<protein>
    <submittedName>
        <fullName evidence="5">Lrp/AsnC family transcriptional regulator</fullName>
    </submittedName>
</protein>
<dbReference type="InterPro" id="IPR000485">
    <property type="entry name" value="AsnC-type_HTH_dom"/>
</dbReference>
<dbReference type="InterPro" id="IPR019888">
    <property type="entry name" value="Tscrpt_reg_AsnC-like"/>
</dbReference>
<evidence type="ECO:0000256" key="2">
    <source>
        <dbReference type="ARBA" id="ARBA00023125"/>
    </source>
</evidence>
<dbReference type="Gene3D" id="3.30.70.920">
    <property type="match status" value="1"/>
</dbReference>
<dbReference type="SMART" id="SM00344">
    <property type="entry name" value="HTH_ASNC"/>
    <property type="match status" value="1"/>
</dbReference>
<comment type="caution">
    <text evidence="5">The sequence shown here is derived from an EMBL/GenBank/DDBJ whole genome shotgun (WGS) entry which is preliminary data.</text>
</comment>
<dbReference type="GO" id="GO:0005829">
    <property type="term" value="C:cytosol"/>
    <property type="evidence" value="ECO:0007669"/>
    <property type="project" value="TreeGrafter"/>
</dbReference>
<evidence type="ECO:0000256" key="1">
    <source>
        <dbReference type="ARBA" id="ARBA00023015"/>
    </source>
</evidence>